<dbReference type="OrthoDB" id="19729at2759"/>
<dbReference type="EMBL" id="MTYJ01000017">
    <property type="protein sequence ID" value="OQV22395.1"/>
    <property type="molecule type" value="Genomic_DNA"/>
</dbReference>
<comment type="caution">
    <text evidence="5">The sequence shown here is derived from an EMBL/GenBank/DDBJ whole genome shotgun (WGS) entry which is preliminary data.</text>
</comment>
<reference evidence="6" key="1">
    <citation type="submission" date="2017-01" db="EMBL/GenBank/DDBJ databases">
        <title>Comparative genomics of anhydrobiosis in the tardigrade Hypsibius dujardini.</title>
        <authorList>
            <person name="Yoshida Y."/>
            <person name="Koutsovoulos G."/>
            <person name="Laetsch D."/>
            <person name="Stevens L."/>
            <person name="Kumar S."/>
            <person name="Horikawa D."/>
            <person name="Ishino K."/>
            <person name="Komine S."/>
            <person name="Tomita M."/>
            <person name="Blaxter M."/>
            <person name="Arakawa K."/>
        </authorList>
    </citation>
    <scope>NUCLEOTIDE SEQUENCE [LARGE SCALE GENOMIC DNA]</scope>
    <source>
        <strain evidence="6">Z151</strain>
    </source>
</reference>
<feature type="compositionally biased region" description="Polar residues" evidence="4">
    <location>
        <begin position="26"/>
        <end position="38"/>
    </location>
</feature>
<proteinExistence type="inferred from homology"/>
<evidence type="ECO:0000256" key="2">
    <source>
        <dbReference type="ARBA" id="ARBA00022845"/>
    </source>
</evidence>
<comment type="similarity">
    <text evidence="1">Belongs to the eIF4E-binding protein family.</text>
</comment>
<evidence type="ECO:0000313" key="6">
    <source>
        <dbReference type="Proteomes" id="UP000192578"/>
    </source>
</evidence>
<dbReference type="InterPro" id="IPR008606">
    <property type="entry name" value="EIF4EBP"/>
</dbReference>
<dbReference type="GO" id="GO:0045947">
    <property type="term" value="P:negative regulation of translational initiation"/>
    <property type="evidence" value="ECO:0007669"/>
    <property type="project" value="InterPro"/>
</dbReference>
<feature type="region of interest" description="Disordered" evidence="4">
    <location>
        <begin position="26"/>
        <end position="46"/>
    </location>
</feature>
<organism evidence="5 6">
    <name type="scientific">Hypsibius exemplaris</name>
    <name type="common">Freshwater tardigrade</name>
    <dbReference type="NCBI Taxonomy" id="2072580"/>
    <lineage>
        <taxon>Eukaryota</taxon>
        <taxon>Metazoa</taxon>
        <taxon>Ecdysozoa</taxon>
        <taxon>Tardigrada</taxon>
        <taxon>Eutardigrada</taxon>
        <taxon>Parachela</taxon>
        <taxon>Hypsibioidea</taxon>
        <taxon>Hypsibiidae</taxon>
        <taxon>Hypsibius</taxon>
    </lineage>
</organism>
<evidence type="ECO:0000313" key="5">
    <source>
        <dbReference type="EMBL" id="OQV22395.1"/>
    </source>
</evidence>
<dbReference type="PANTHER" id="PTHR12669">
    <property type="entry name" value="EUKARYOTIC TRANSLATION INITIATION FACTOR 4E-BINDING PROTEIN"/>
    <property type="match status" value="1"/>
</dbReference>
<keyword evidence="6" id="KW-1185">Reference proteome</keyword>
<dbReference type="Proteomes" id="UP000192578">
    <property type="component" value="Unassembled WGS sequence"/>
</dbReference>
<evidence type="ECO:0000256" key="1">
    <source>
        <dbReference type="ARBA" id="ARBA00005480"/>
    </source>
</evidence>
<sequence>MTSVQTDRRFTEQREIPIRRIMITDASQLPSNLSQTPGGSIYGTTPGGSRVVYDRSLLLKLSCSPLTKTPPSNMKLIPGVTASPPKNPVANCKTQAAQHVSPAALAKGPDSDEQQFEMDI</sequence>
<keyword evidence="5" id="KW-0396">Initiation factor</keyword>
<feature type="region of interest" description="Disordered" evidence="4">
    <location>
        <begin position="94"/>
        <end position="120"/>
    </location>
</feature>
<feature type="compositionally biased region" description="Acidic residues" evidence="4">
    <location>
        <begin position="111"/>
        <end position="120"/>
    </location>
</feature>
<dbReference type="Pfam" id="PF05456">
    <property type="entry name" value="eIF_4EBP"/>
    <property type="match status" value="1"/>
</dbReference>
<keyword evidence="5" id="KW-0648">Protein biosynthesis</keyword>
<protein>
    <submittedName>
        <fullName evidence="5">Eukaryotic translation initiation factor 4E-binding protein 1</fullName>
    </submittedName>
</protein>
<dbReference type="GO" id="GO:0003743">
    <property type="term" value="F:translation initiation factor activity"/>
    <property type="evidence" value="ECO:0007669"/>
    <property type="project" value="UniProtKB-KW"/>
</dbReference>
<gene>
    <name evidence="5" type="ORF">BV898_03571</name>
</gene>
<dbReference type="AlphaFoldDB" id="A0A1W0X4E4"/>
<dbReference type="PANTHER" id="PTHR12669:SF12">
    <property type="entry name" value="EUKARYOTIC TRANSLATION INITIATION FACTOR 4E-BINDING PROTEIN"/>
    <property type="match status" value="1"/>
</dbReference>
<dbReference type="GO" id="GO:0005737">
    <property type="term" value="C:cytoplasm"/>
    <property type="evidence" value="ECO:0007669"/>
    <property type="project" value="TreeGrafter"/>
</dbReference>
<keyword evidence="2" id="KW-0810">Translation regulation</keyword>
<evidence type="ECO:0000256" key="4">
    <source>
        <dbReference type="SAM" id="MobiDB-lite"/>
    </source>
</evidence>
<keyword evidence="3" id="KW-0652">Protein synthesis inhibitor</keyword>
<accession>A0A1W0X4E4</accession>
<dbReference type="GO" id="GO:0008190">
    <property type="term" value="F:eukaryotic initiation factor 4E binding"/>
    <property type="evidence" value="ECO:0007669"/>
    <property type="project" value="InterPro"/>
</dbReference>
<evidence type="ECO:0000256" key="3">
    <source>
        <dbReference type="ARBA" id="ARBA00023193"/>
    </source>
</evidence>
<name>A0A1W0X4E4_HYPEX</name>